<dbReference type="RefSeq" id="WP_238930935.1">
    <property type="nucleotide sequence ID" value="NZ_JAPCID010000027.1"/>
</dbReference>
<dbReference type="EMBL" id="JAPCID010000027">
    <property type="protein sequence ID" value="MDA0139570.1"/>
    <property type="molecule type" value="Genomic_DNA"/>
</dbReference>
<protein>
    <recommendedName>
        <fullName evidence="4">OmpR/PhoB-type domain-containing protein</fullName>
    </recommendedName>
</protein>
<evidence type="ECO:0000313" key="5">
    <source>
        <dbReference type="EMBL" id="MDA0139570.1"/>
    </source>
</evidence>
<feature type="domain" description="OmpR/PhoB-type" evidence="4">
    <location>
        <begin position="329"/>
        <end position="394"/>
    </location>
</feature>
<dbReference type="InterPro" id="IPR036388">
    <property type="entry name" value="WH-like_DNA-bd_sf"/>
</dbReference>
<dbReference type="Gene3D" id="1.10.10.10">
    <property type="entry name" value="Winged helix-like DNA-binding domain superfamily/Winged helix DNA-binding domain"/>
    <property type="match status" value="1"/>
</dbReference>
<dbReference type="InterPro" id="IPR003018">
    <property type="entry name" value="GAF"/>
</dbReference>
<dbReference type="Proteomes" id="UP001147700">
    <property type="component" value="Unassembled WGS sequence"/>
</dbReference>
<dbReference type="InterPro" id="IPR016032">
    <property type="entry name" value="Sig_transdc_resp-reg_C-effctor"/>
</dbReference>
<comment type="caution">
    <text evidence="5">The sequence shown here is derived from an EMBL/GenBank/DDBJ whole genome shotgun (WGS) entry which is preliminary data.</text>
</comment>
<sequence length="501" mass="53980">MGENSWLAVSAGTTPLVRAQELRFAWERFMADDDGDPALVREAITDSWRRSSAAGVDPTGGRLAPIVADERETHDRYSEHPLHRASPLIHECLSAIADEAGYLIVISDADGTLMSIEGSADVRLRAAGDMNFAEGTLWSEGGAGTNAIGTALALDHAVQVFGPEHFSDPVQRWTCSACPIHDPDTGEVIGVIDLTGDLQTVHPHSLAVATATARAVEASLQLALQERDARLQARYGGRVSPDRSALVTPTGRAIGAVPRGWKLTGRLVIPPGGGELTLPSGAHAVAEPVAPTLEAFVVHALEPKRVTSVSKPLVKLRFLGRDRAELDTGEQITTLRPRLAEILALLCANPEGMSAERLCADLHGDGGSVSSVRVEVSRLRKLLGPWIDTERYRLTCDVESDVRRVEGLLAAGNTRAAAEAYPGPLLPSSEAPGVTRERERVEHWLRQAVMTAEDPEALWAYVQVAHDDLAAWKRLLTHLEFRDPRRPLAAARVSALRAALM</sequence>
<name>A0ABT4RMQ5_9ACTN</name>
<reference evidence="5" key="1">
    <citation type="submission" date="2022-10" db="EMBL/GenBank/DDBJ databases">
        <title>The WGS of Solirubrobacter sp. CPCC 204708.</title>
        <authorList>
            <person name="Jiang Z."/>
        </authorList>
    </citation>
    <scope>NUCLEOTIDE SEQUENCE</scope>
    <source>
        <strain evidence="5">CPCC 204708</strain>
    </source>
</reference>
<evidence type="ECO:0000259" key="4">
    <source>
        <dbReference type="SMART" id="SM00862"/>
    </source>
</evidence>
<organism evidence="5 6">
    <name type="scientific">Solirubrobacter deserti</name>
    <dbReference type="NCBI Taxonomy" id="2282478"/>
    <lineage>
        <taxon>Bacteria</taxon>
        <taxon>Bacillati</taxon>
        <taxon>Actinomycetota</taxon>
        <taxon>Thermoleophilia</taxon>
        <taxon>Solirubrobacterales</taxon>
        <taxon>Solirubrobacteraceae</taxon>
        <taxon>Solirubrobacter</taxon>
    </lineage>
</organism>
<evidence type="ECO:0000256" key="1">
    <source>
        <dbReference type="ARBA" id="ARBA00023015"/>
    </source>
</evidence>
<dbReference type="InterPro" id="IPR029016">
    <property type="entry name" value="GAF-like_dom_sf"/>
</dbReference>
<evidence type="ECO:0000313" key="6">
    <source>
        <dbReference type="Proteomes" id="UP001147700"/>
    </source>
</evidence>
<keyword evidence="6" id="KW-1185">Reference proteome</keyword>
<accession>A0ABT4RMQ5</accession>
<dbReference type="Gene3D" id="3.30.450.40">
    <property type="match status" value="1"/>
</dbReference>
<keyword evidence="2" id="KW-0238">DNA-binding</keyword>
<evidence type="ECO:0000256" key="2">
    <source>
        <dbReference type="ARBA" id="ARBA00023125"/>
    </source>
</evidence>
<dbReference type="SUPFAM" id="SSF46894">
    <property type="entry name" value="C-terminal effector domain of the bipartite response regulators"/>
    <property type="match status" value="1"/>
</dbReference>
<evidence type="ECO:0000256" key="3">
    <source>
        <dbReference type="ARBA" id="ARBA00023163"/>
    </source>
</evidence>
<proteinExistence type="predicted"/>
<dbReference type="InterPro" id="IPR001867">
    <property type="entry name" value="OmpR/PhoB-type_DNA-bd"/>
</dbReference>
<keyword evidence="3" id="KW-0804">Transcription</keyword>
<keyword evidence="1" id="KW-0805">Transcription regulation</keyword>
<dbReference type="Pfam" id="PF01590">
    <property type="entry name" value="GAF"/>
    <property type="match status" value="1"/>
</dbReference>
<gene>
    <name evidence="5" type="ORF">OJ962_18870</name>
</gene>
<dbReference type="SMART" id="SM00862">
    <property type="entry name" value="Trans_reg_C"/>
    <property type="match status" value="1"/>
</dbReference>